<gene>
    <name evidence="1" type="ORF">P3W85_09960</name>
</gene>
<dbReference type="InterPro" id="IPR036390">
    <property type="entry name" value="WH_DNA-bd_sf"/>
</dbReference>
<name>A0ABT6AL05_9BURK</name>
<keyword evidence="2" id="KW-1185">Reference proteome</keyword>
<dbReference type="RefSeq" id="WP_276264666.1">
    <property type="nucleotide sequence ID" value="NZ_JARJLM010000163.1"/>
</dbReference>
<evidence type="ECO:0000313" key="2">
    <source>
        <dbReference type="Proteomes" id="UP001216674"/>
    </source>
</evidence>
<dbReference type="InterPro" id="IPR002481">
    <property type="entry name" value="FUR"/>
</dbReference>
<reference evidence="1 2" key="1">
    <citation type="submission" date="2023-03" db="EMBL/GenBank/DDBJ databases">
        <title>Draft assemblies of triclosan tolerant bacteria isolated from returned activated sludge.</title>
        <authorList>
            <person name="Van Hamelsveld S."/>
        </authorList>
    </citation>
    <scope>NUCLEOTIDE SEQUENCE [LARGE SCALE GENOMIC DNA]</scope>
    <source>
        <strain evidence="1 2">GW210010_S58</strain>
    </source>
</reference>
<accession>A0ABT6AL05</accession>
<dbReference type="InterPro" id="IPR036388">
    <property type="entry name" value="WH-like_DNA-bd_sf"/>
</dbReference>
<dbReference type="EMBL" id="JARJLM010000163">
    <property type="protein sequence ID" value="MDF3833268.1"/>
    <property type="molecule type" value="Genomic_DNA"/>
</dbReference>
<dbReference type="SUPFAM" id="SSF46785">
    <property type="entry name" value="Winged helix' DNA-binding domain"/>
    <property type="match status" value="1"/>
</dbReference>
<proteinExistence type="predicted"/>
<dbReference type="Gene3D" id="1.10.10.10">
    <property type="entry name" value="Winged helix-like DNA-binding domain superfamily/Winged helix DNA-binding domain"/>
    <property type="match status" value="1"/>
</dbReference>
<dbReference type="Proteomes" id="UP001216674">
    <property type="component" value="Unassembled WGS sequence"/>
</dbReference>
<sequence length="141" mass="16090">MGIRCTAASRQLLVLFEQAGQELLTHPQIYNRLREQRFDINRVILYRLLDRFVAAGLLERVVDQERVARYGWVACPGSSASTLNLSPRFECRSCHRQFRLMELPELCDAMQVALDAWAAKGSRGLQAEVAVRGVCERCLQH</sequence>
<organism evidence="1 2">
    <name type="scientific">Cupriavidus basilensis</name>
    <dbReference type="NCBI Taxonomy" id="68895"/>
    <lineage>
        <taxon>Bacteria</taxon>
        <taxon>Pseudomonadati</taxon>
        <taxon>Pseudomonadota</taxon>
        <taxon>Betaproteobacteria</taxon>
        <taxon>Burkholderiales</taxon>
        <taxon>Burkholderiaceae</taxon>
        <taxon>Cupriavidus</taxon>
    </lineage>
</organism>
<comment type="caution">
    <text evidence="1">The sequence shown here is derived from an EMBL/GenBank/DDBJ whole genome shotgun (WGS) entry which is preliminary data.</text>
</comment>
<evidence type="ECO:0000313" key="1">
    <source>
        <dbReference type="EMBL" id="MDF3833268.1"/>
    </source>
</evidence>
<protein>
    <submittedName>
        <fullName evidence="1">Transcriptional repressor</fullName>
    </submittedName>
</protein>
<dbReference type="Pfam" id="PF01475">
    <property type="entry name" value="FUR"/>
    <property type="match status" value="1"/>
</dbReference>